<evidence type="ECO:0000256" key="1">
    <source>
        <dbReference type="SAM" id="SignalP"/>
    </source>
</evidence>
<dbReference type="AlphaFoldDB" id="A0A974NWC2"/>
<evidence type="ECO:0000259" key="2">
    <source>
        <dbReference type="SMART" id="SM00198"/>
    </source>
</evidence>
<dbReference type="InterPro" id="IPR014044">
    <property type="entry name" value="CAP_dom"/>
</dbReference>
<dbReference type="InterPro" id="IPR018244">
    <property type="entry name" value="Allrgn_V5/Tpx1_CS"/>
</dbReference>
<accession>A0A974NWC2</accession>
<feature type="chain" id="PRO_5037701977" evidence="1">
    <location>
        <begin position="21"/>
        <end position="183"/>
    </location>
</feature>
<dbReference type="Gene3D" id="3.40.33.10">
    <property type="entry name" value="CAP"/>
    <property type="match status" value="1"/>
</dbReference>
<evidence type="ECO:0000313" key="4">
    <source>
        <dbReference type="Proteomes" id="UP000595894"/>
    </source>
</evidence>
<dbReference type="InterPro" id="IPR001283">
    <property type="entry name" value="CRISP-related"/>
</dbReference>
<dbReference type="SMART" id="SM00198">
    <property type="entry name" value="SCP"/>
    <property type="match status" value="1"/>
</dbReference>
<dbReference type="PRINTS" id="PR00837">
    <property type="entry name" value="V5TPXLIKE"/>
</dbReference>
<dbReference type="EMBL" id="CP061035">
    <property type="protein sequence ID" value="QQV78080.1"/>
    <property type="molecule type" value="Genomic_DNA"/>
</dbReference>
<evidence type="ECO:0000313" key="3">
    <source>
        <dbReference type="EMBL" id="QQV78080.1"/>
    </source>
</evidence>
<dbReference type="InterPro" id="IPR035940">
    <property type="entry name" value="CAP_sf"/>
</dbReference>
<sequence length="183" mass="20232">MRFAFLTLAACVLASSATEARVAPYSATVTAPSRDAVRLRAVMLDMHNQARIRVGERPLAWDPQLAASAASYADWLRRSGRFEHSEQSTSDDAQGENLWMGTRGAFSFEQMADGWIEEQRHYRPAPVPASSTTGRWSDVAHYTQVVWQDATAMGCAIASTDEDDILVCRYSPPGNVVGEMPYR</sequence>
<dbReference type="Proteomes" id="UP000595894">
    <property type="component" value="Chromosome"/>
</dbReference>
<dbReference type="PANTHER" id="PTHR10334">
    <property type="entry name" value="CYSTEINE-RICH SECRETORY PROTEIN-RELATED"/>
    <property type="match status" value="1"/>
</dbReference>
<dbReference type="GO" id="GO:0008233">
    <property type="term" value="F:peptidase activity"/>
    <property type="evidence" value="ECO:0007669"/>
    <property type="project" value="UniProtKB-KW"/>
</dbReference>
<feature type="signal peptide" evidence="1">
    <location>
        <begin position="1"/>
        <end position="20"/>
    </location>
</feature>
<keyword evidence="4" id="KW-1185">Reference proteome</keyword>
<dbReference type="Pfam" id="PF00188">
    <property type="entry name" value="CAP"/>
    <property type="match status" value="1"/>
</dbReference>
<proteinExistence type="predicted"/>
<keyword evidence="3" id="KW-0645">Protease</keyword>
<feature type="domain" description="SCP" evidence="2">
    <location>
        <begin position="38"/>
        <end position="178"/>
    </location>
</feature>
<name>A0A974NWC2_9SPHN</name>
<reference evidence="4" key="1">
    <citation type="submission" date="2020-09" db="EMBL/GenBank/DDBJ databases">
        <title>Sphingomonas sp., a new species isolated from pork steak.</title>
        <authorList>
            <person name="Heidler von Heilborn D."/>
        </authorList>
    </citation>
    <scope>NUCLEOTIDE SEQUENCE [LARGE SCALE GENOMIC DNA]</scope>
</reference>
<keyword evidence="3" id="KW-0378">Hydrolase</keyword>
<organism evidence="3 4">
    <name type="scientific">Sphingomonas aliaeris</name>
    <dbReference type="NCBI Taxonomy" id="2759526"/>
    <lineage>
        <taxon>Bacteria</taxon>
        <taxon>Pseudomonadati</taxon>
        <taxon>Pseudomonadota</taxon>
        <taxon>Alphaproteobacteria</taxon>
        <taxon>Sphingomonadales</taxon>
        <taxon>Sphingomonadaceae</taxon>
        <taxon>Sphingomonas</taxon>
    </lineage>
</organism>
<dbReference type="GO" id="GO:0005576">
    <property type="term" value="C:extracellular region"/>
    <property type="evidence" value="ECO:0007669"/>
    <property type="project" value="InterPro"/>
</dbReference>
<dbReference type="GO" id="GO:0006508">
    <property type="term" value="P:proteolysis"/>
    <property type="evidence" value="ECO:0007669"/>
    <property type="project" value="UniProtKB-KW"/>
</dbReference>
<dbReference type="RefSeq" id="WP_202095010.1">
    <property type="nucleotide sequence ID" value="NZ_CP061035.1"/>
</dbReference>
<dbReference type="PROSITE" id="PS01010">
    <property type="entry name" value="CRISP_2"/>
    <property type="match status" value="1"/>
</dbReference>
<dbReference type="SUPFAM" id="SSF55797">
    <property type="entry name" value="PR-1-like"/>
    <property type="match status" value="1"/>
</dbReference>
<protein>
    <submittedName>
        <fullName evidence="3">Serine protease</fullName>
    </submittedName>
</protein>
<keyword evidence="1" id="KW-0732">Signal</keyword>
<dbReference type="KEGG" id="sari:H5J25_04910"/>
<gene>
    <name evidence="3" type="ORF">H5J25_04910</name>
</gene>